<proteinExistence type="predicted"/>
<dbReference type="EMBL" id="RFFJ01000110">
    <property type="protein sequence ID" value="RMI37560.1"/>
    <property type="molecule type" value="Genomic_DNA"/>
</dbReference>
<keyword evidence="2" id="KW-1185">Reference proteome</keyword>
<dbReference type="AlphaFoldDB" id="A0A3M2LL37"/>
<name>A0A3M2LL37_9ACTN</name>
<gene>
    <name evidence="1" type="ORF">EBN88_18680</name>
</gene>
<reference evidence="1 2" key="1">
    <citation type="submission" date="2018-10" db="EMBL/GenBank/DDBJ databases">
        <title>Isolation, diversity and antifungal activity of actinobacteria from wheat.</title>
        <authorList>
            <person name="Han C."/>
        </authorList>
    </citation>
    <scope>NUCLEOTIDE SEQUENCE [LARGE SCALE GENOMIC DNA]</scope>
    <source>
        <strain evidence="1 2">NEAU-YY642</strain>
    </source>
</reference>
<comment type="caution">
    <text evidence="1">The sequence shown here is derived from an EMBL/GenBank/DDBJ whole genome shotgun (WGS) entry which is preliminary data.</text>
</comment>
<organism evidence="1 2">
    <name type="scientific">Streptomyces triticirhizae</name>
    <dbReference type="NCBI Taxonomy" id="2483353"/>
    <lineage>
        <taxon>Bacteria</taxon>
        <taxon>Bacillati</taxon>
        <taxon>Actinomycetota</taxon>
        <taxon>Actinomycetes</taxon>
        <taxon>Kitasatosporales</taxon>
        <taxon>Streptomycetaceae</taxon>
        <taxon>Streptomyces</taxon>
    </lineage>
</organism>
<feature type="non-terminal residue" evidence="1">
    <location>
        <position position="162"/>
    </location>
</feature>
<evidence type="ECO:0000313" key="2">
    <source>
        <dbReference type="Proteomes" id="UP000278673"/>
    </source>
</evidence>
<sequence length="162" mass="16374">MRLLGLPRGRLPAGLAGLRRVSVTAALLAGNGLAGLAAGGRETVAALLTRLTGLTAGRGKAVAALLTLLAAGGRETVAALLTRLTGLARLARLTGLGREDLVRLGHALGRAGLAGGGLTAARRRETVALLRGLLRLRRLLPGRARTGRRGGRVGRRPVGGAG</sequence>
<dbReference type="Proteomes" id="UP000278673">
    <property type="component" value="Unassembled WGS sequence"/>
</dbReference>
<evidence type="ECO:0000313" key="1">
    <source>
        <dbReference type="EMBL" id="RMI37560.1"/>
    </source>
</evidence>
<protein>
    <submittedName>
        <fullName evidence="1">Uncharacterized protein</fullName>
    </submittedName>
</protein>
<accession>A0A3M2LL37</accession>